<sequence length="263" mass="28719">MPPKFGRRAGEGQSKKDGSVDSATPQETNAAAFDSKRYLDVVVHKDDLRSLEDGVDEQTREQAAKKAAEEKEKLVKRVAEAPVGYVATMPKLAELDLSNLWSDFLSAVHHELDISALTASLSQQLDDEDVAWNPDMLLVQLTSDMLDAAEVGESGLPAPDPAALEAVGKARRRRNELLENADEMQATTRDRRRRPGGEGEEQAASENPESHQKPEESGSRKSSETKTKSRERTPGKEGQPRARAAQPLESPTTSPADPASRKK</sequence>
<protein>
    <recommendedName>
        <fullName evidence="4">Intraflagellar transport protein 43</fullName>
    </recommendedName>
</protein>
<dbReference type="EMBL" id="PRFA01000009">
    <property type="protein sequence ID" value="PWU99500.1"/>
    <property type="molecule type" value="Genomic_DNA"/>
</dbReference>
<evidence type="ECO:0000313" key="2">
    <source>
        <dbReference type="EMBL" id="PWU99500.1"/>
    </source>
</evidence>
<organism evidence="2 3">
    <name type="scientific">Trypanosoma cruzi</name>
    <dbReference type="NCBI Taxonomy" id="5693"/>
    <lineage>
        <taxon>Eukaryota</taxon>
        <taxon>Discoba</taxon>
        <taxon>Euglenozoa</taxon>
        <taxon>Kinetoplastea</taxon>
        <taxon>Metakinetoplastina</taxon>
        <taxon>Trypanosomatida</taxon>
        <taxon>Trypanosomatidae</taxon>
        <taxon>Trypanosoma</taxon>
        <taxon>Schizotrypanum</taxon>
    </lineage>
</organism>
<comment type="caution">
    <text evidence="2">The sequence shown here is derived from an EMBL/GenBank/DDBJ whole genome shotgun (WGS) entry which is preliminary data.</text>
</comment>
<feature type="region of interest" description="Disordered" evidence="1">
    <location>
        <begin position="150"/>
        <end position="263"/>
    </location>
</feature>
<dbReference type="VEuPathDB" id="TriTrypDB:TCSYLVIO_000436"/>
<dbReference type="VEuPathDB" id="TriTrypDB:TcCLB.509099.170"/>
<evidence type="ECO:0000313" key="3">
    <source>
        <dbReference type="Proteomes" id="UP000246121"/>
    </source>
</evidence>
<feature type="region of interest" description="Disordered" evidence="1">
    <location>
        <begin position="1"/>
        <end position="31"/>
    </location>
</feature>
<dbReference type="InterPro" id="IPR029302">
    <property type="entry name" value="IFT43"/>
</dbReference>
<dbReference type="VEuPathDB" id="TriTrypDB:TcCLB.507209.20"/>
<gene>
    <name evidence="2" type="ORF">C4B63_9g248</name>
</gene>
<dbReference type="VEuPathDB" id="TriTrypDB:TcCL_Unassigned03936"/>
<name>A0A2V2VTE2_TRYCR</name>
<feature type="compositionally biased region" description="Basic and acidic residues" evidence="1">
    <location>
        <begin position="208"/>
        <end position="240"/>
    </location>
</feature>
<dbReference type="AlphaFoldDB" id="A0A2V2VTE2"/>
<evidence type="ECO:0000256" key="1">
    <source>
        <dbReference type="SAM" id="MobiDB-lite"/>
    </source>
</evidence>
<dbReference type="VEuPathDB" id="TriTrypDB:Tc_MARK_9679"/>
<dbReference type="VEuPathDB" id="TriTrypDB:BCY84_02935"/>
<proteinExistence type="predicted"/>
<dbReference type="VEuPathDB" id="TriTrypDB:TcG_04587"/>
<reference evidence="2 3" key="1">
    <citation type="journal article" date="2018" name="Microb. Genom.">
        <title>Expanding an expanded genome: long-read sequencing of Trypanosoma cruzi.</title>
        <authorList>
            <person name="Berna L."/>
            <person name="Rodriguez M."/>
            <person name="Chiribao M.L."/>
            <person name="Parodi-Talice A."/>
            <person name="Pita S."/>
            <person name="Rijo G."/>
            <person name="Alvarez-Valin F."/>
            <person name="Robello C."/>
        </authorList>
    </citation>
    <scope>NUCLEOTIDE SEQUENCE [LARGE SCALE GENOMIC DNA]</scope>
    <source>
        <strain evidence="2 3">Dm28c</strain>
    </source>
</reference>
<feature type="compositionally biased region" description="Basic and acidic residues" evidence="1">
    <location>
        <begin position="8"/>
        <end position="19"/>
    </location>
</feature>
<dbReference type="VEuPathDB" id="TriTrypDB:TcBrA4_0100430"/>
<dbReference type="Pfam" id="PF15305">
    <property type="entry name" value="IFT43"/>
    <property type="match status" value="1"/>
</dbReference>
<dbReference type="VEuPathDB" id="TriTrypDB:C4B63_9g248"/>
<evidence type="ECO:0008006" key="4">
    <source>
        <dbReference type="Google" id="ProtNLM"/>
    </source>
</evidence>
<dbReference type="VEuPathDB" id="TriTrypDB:ECC02_004398"/>
<dbReference type="OrthoDB" id="267109at2759"/>
<dbReference type="GO" id="GO:0030991">
    <property type="term" value="C:intraciliary transport particle A"/>
    <property type="evidence" value="ECO:0007669"/>
    <property type="project" value="InterPro"/>
</dbReference>
<dbReference type="VEuPathDB" id="TriTrypDB:C3747_136g98"/>
<accession>A0A2V2VTE2</accession>
<dbReference type="VEuPathDB" id="TriTrypDB:TcYC6_0076340"/>
<dbReference type="Proteomes" id="UP000246121">
    <property type="component" value="Unassembled WGS sequence"/>
</dbReference>